<accession>A0A183SUI3</accession>
<dbReference type="InterPro" id="IPR036691">
    <property type="entry name" value="Endo/exonu/phosph_ase_sf"/>
</dbReference>
<reference evidence="3" key="1">
    <citation type="submission" date="2016-06" db="UniProtKB">
        <authorList>
            <consortium name="WormBaseParasite"/>
        </authorList>
    </citation>
    <scope>IDENTIFICATION</scope>
</reference>
<name>A0A183SUI3_SCHSO</name>
<evidence type="ECO:0000313" key="2">
    <source>
        <dbReference type="Proteomes" id="UP000275846"/>
    </source>
</evidence>
<evidence type="ECO:0000313" key="3">
    <source>
        <dbReference type="WBParaSite" id="SSLN_0000818001-mRNA-1"/>
    </source>
</evidence>
<dbReference type="SUPFAM" id="SSF56219">
    <property type="entry name" value="DNase I-like"/>
    <property type="match status" value="1"/>
</dbReference>
<dbReference type="Proteomes" id="UP000275846">
    <property type="component" value="Unassembled WGS sequence"/>
</dbReference>
<reference evidence="1 2" key="2">
    <citation type="submission" date="2018-11" db="EMBL/GenBank/DDBJ databases">
        <authorList>
            <consortium name="Pathogen Informatics"/>
        </authorList>
    </citation>
    <scope>NUCLEOTIDE SEQUENCE [LARGE SCALE GENOMIC DNA]</scope>
    <source>
        <strain evidence="1 2">NST_G2</strain>
    </source>
</reference>
<dbReference type="AlphaFoldDB" id="A0A183SUI3"/>
<proteinExistence type="predicted"/>
<keyword evidence="2" id="KW-1185">Reference proteome</keyword>
<dbReference type="EMBL" id="UYSU01034357">
    <property type="protein sequence ID" value="VDL94266.1"/>
    <property type="molecule type" value="Genomic_DNA"/>
</dbReference>
<dbReference type="WBParaSite" id="SSLN_0000818001-mRNA-1">
    <property type="protein sequence ID" value="SSLN_0000818001-mRNA-1"/>
    <property type="gene ID" value="SSLN_0000818001"/>
</dbReference>
<gene>
    <name evidence="1" type="ORF">SSLN_LOCUS7881</name>
</gene>
<evidence type="ECO:0000313" key="1">
    <source>
        <dbReference type="EMBL" id="VDL94266.1"/>
    </source>
</evidence>
<protein>
    <submittedName>
        <fullName evidence="1 3">Uncharacterized protein</fullName>
    </submittedName>
</protein>
<organism evidence="3">
    <name type="scientific">Schistocephalus solidus</name>
    <name type="common">Tapeworm</name>
    <dbReference type="NCBI Taxonomy" id="70667"/>
    <lineage>
        <taxon>Eukaryota</taxon>
        <taxon>Metazoa</taxon>
        <taxon>Spiralia</taxon>
        <taxon>Lophotrochozoa</taxon>
        <taxon>Platyhelminthes</taxon>
        <taxon>Cestoda</taxon>
        <taxon>Eucestoda</taxon>
        <taxon>Diphyllobothriidea</taxon>
        <taxon>Diphyllobothriidae</taxon>
        <taxon>Schistocephalus</taxon>
    </lineage>
</organism>
<sequence length="202" mass="22241">MDANIVSHSIYVHSVTELAPEEEPLAGTQLSPMAPRSCFFSAATTRATTTNGGLNQVRVSGVVCIFTPDNPRSNRPERRKAQVAKELARYKVEIAALSETRLSEEGKLEVGAGYTFFWSGWPKEERRDSGIAFTIRNDIVGHLLCLPHGINDRLMSLRLPLQGDKFETIISAYATPTTSSDAAKDKFDKDLHALNGDYAEGR</sequence>
<dbReference type="Gene3D" id="3.60.10.10">
    <property type="entry name" value="Endonuclease/exonuclease/phosphatase"/>
    <property type="match status" value="1"/>
</dbReference>